<evidence type="ECO:0000313" key="5">
    <source>
        <dbReference type="Proteomes" id="UP000326912"/>
    </source>
</evidence>
<feature type="compositionally biased region" description="Basic and acidic residues" evidence="1">
    <location>
        <begin position="1"/>
        <end position="10"/>
    </location>
</feature>
<dbReference type="PANTHER" id="PTHR37423">
    <property type="entry name" value="SOLUBLE LYTIC MUREIN TRANSGLYCOSYLASE-RELATED"/>
    <property type="match status" value="1"/>
</dbReference>
<dbReference type="InterPro" id="IPR008258">
    <property type="entry name" value="Transglycosylase_SLT_dom_1"/>
</dbReference>
<keyword evidence="5" id="KW-1185">Reference proteome</keyword>
<keyword evidence="2" id="KW-0812">Transmembrane</keyword>
<feature type="region of interest" description="Disordered" evidence="1">
    <location>
        <begin position="1"/>
        <end position="24"/>
    </location>
</feature>
<feature type="transmembrane region" description="Helical" evidence="2">
    <location>
        <begin position="100"/>
        <end position="120"/>
    </location>
</feature>
<dbReference type="PANTHER" id="PTHR37423:SF2">
    <property type="entry name" value="MEMBRANE-BOUND LYTIC MUREIN TRANSGLYCOSYLASE C"/>
    <property type="match status" value="1"/>
</dbReference>
<reference evidence="4 5" key="1">
    <citation type="submission" date="2019-10" db="EMBL/GenBank/DDBJ databases">
        <title>Dictyobacter vulcani sp. nov., within the class Ktedonobacteria, isolated from soil of volcanic Mt. Zao.</title>
        <authorList>
            <person name="Zheng Y."/>
            <person name="Wang C.M."/>
            <person name="Sakai Y."/>
            <person name="Abe K."/>
            <person name="Yokota A."/>
            <person name="Yabe S."/>
        </authorList>
    </citation>
    <scope>NUCLEOTIDE SEQUENCE [LARGE SCALE GENOMIC DNA]</scope>
    <source>
        <strain evidence="4 5">W12</strain>
    </source>
</reference>
<feature type="domain" description="Transglycosylase SLT" evidence="3">
    <location>
        <begin position="172"/>
        <end position="268"/>
    </location>
</feature>
<dbReference type="Pfam" id="PF01464">
    <property type="entry name" value="SLT"/>
    <property type="match status" value="1"/>
</dbReference>
<keyword evidence="2" id="KW-0472">Membrane</keyword>
<keyword evidence="2" id="KW-1133">Transmembrane helix</keyword>
<sequence length="291" mass="31588">MAQPMPERHTPPLGFKRMPETGGQRNLPAIRTTRQLNPHSISIPLSNFPVTSTQDLSPVVYQGKKPLVIPGTRNKKRMAHTDALELHNEHHLKTHMRHGLVVLATLSTFLMMMFSLTPIGQNHGAGVIGLFQQASVNPKDINILAHRPGGNMGVIGFNDPMSADKATYVALAREDAVKYGISPDLYQRQIQQESHFDPNAYSDAGAIGIAQFIPETAAEMHFDPHDPVASLDGGAHFMGNLNNYFHGDYAKALAGYNAGPGAVDLAVSNCGGAWLSCMDPQAQAYVYIIEG</sequence>
<protein>
    <recommendedName>
        <fullName evidence="3">Transglycosylase SLT domain-containing protein</fullName>
    </recommendedName>
</protein>
<name>A0A5J4KQA4_9CHLR</name>
<accession>A0A5J4KQA4</accession>
<dbReference type="SUPFAM" id="SSF53955">
    <property type="entry name" value="Lysozyme-like"/>
    <property type="match status" value="1"/>
</dbReference>
<evidence type="ECO:0000313" key="4">
    <source>
        <dbReference type="EMBL" id="GER88561.1"/>
    </source>
</evidence>
<dbReference type="EMBL" id="BKZW01000001">
    <property type="protein sequence ID" value="GER88561.1"/>
    <property type="molecule type" value="Genomic_DNA"/>
</dbReference>
<evidence type="ECO:0000256" key="2">
    <source>
        <dbReference type="SAM" id="Phobius"/>
    </source>
</evidence>
<proteinExistence type="predicted"/>
<dbReference type="CDD" id="cd00254">
    <property type="entry name" value="LT-like"/>
    <property type="match status" value="1"/>
</dbReference>
<gene>
    <name evidence="4" type="ORF">KDW_27230</name>
</gene>
<dbReference type="InterPro" id="IPR023346">
    <property type="entry name" value="Lysozyme-like_dom_sf"/>
</dbReference>
<evidence type="ECO:0000259" key="3">
    <source>
        <dbReference type="Pfam" id="PF01464"/>
    </source>
</evidence>
<comment type="caution">
    <text evidence="4">The sequence shown here is derived from an EMBL/GenBank/DDBJ whole genome shotgun (WGS) entry which is preliminary data.</text>
</comment>
<dbReference type="Proteomes" id="UP000326912">
    <property type="component" value="Unassembled WGS sequence"/>
</dbReference>
<dbReference type="Gene3D" id="1.10.530.10">
    <property type="match status" value="1"/>
</dbReference>
<evidence type="ECO:0000256" key="1">
    <source>
        <dbReference type="SAM" id="MobiDB-lite"/>
    </source>
</evidence>
<organism evidence="4 5">
    <name type="scientific">Dictyobacter vulcani</name>
    <dbReference type="NCBI Taxonomy" id="2607529"/>
    <lineage>
        <taxon>Bacteria</taxon>
        <taxon>Bacillati</taxon>
        <taxon>Chloroflexota</taxon>
        <taxon>Ktedonobacteria</taxon>
        <taxon>Ktedonobacterales</taxon>
        <taxon>Dictyobacteraceae</taxon>
        <taxon>Dictyobacter</taxon>
    </lineage>
</organism>
<dbReference type="AlphaFoldDB" id="A0A5J4KQA4"/>